<name>A0A7G9RXU7_9FIRM</name>
<keyword evidence="1" id="KW-1133">Transmembrane helix</keyword>
<reference evidence="2 3" key="1">
    <citation type="submission" date="2020-08" db="EMBL/GenBank/DDBJ databases">
        <title>Genome sequence of Erysipelothrix inopinata DSM 15511T.</title>
        <authorList>
            <person name="Hyun D.-W."/>
            <person name="Bae J.-W."/>
        </authorList>
    </citation>
    <scope>NUCLEOTIDE SEQUENCE [LARGE SCALE GENOMIC DNA]</scope>
    <source>
        <strain evidence="2 3">DSM 15511</strain>
    </source>
</reference>
<keyword evidence="1" id="KW-0472">Membrane</keyword>
<keyword evidence="1" id="KW-0812">Transmembrane</keyword>
<gene>
    <name evidence="2" type="ORF">H9L01_08595</name>
</gene>
<dbReference type="Proteomes" id="UP000515928">
    <property type="component" value="Chromosome"/>
</dbReference>
<feature type="transmembrane region" description="Helical" evidence="1">
    <location>
        <begin position="275"/>
        <end position="295"/>
    </location>
</feature>
<keyword evidence="3" id="KW-1185">Reference proteome</keyword>
<evidence type="ECO:0000313" key="2">
    <source>
        <dbReference type="EMBL" id="QNN60422.1"/>
    </source>
</evidence>
<dbReference type="KEGG" id="eio:H9L01_08595"/>
<accession>A0A7G9RXU7</accession>
<proteinExistence type="predicted"/>
<dbReference type="AlphaFoldDB" id="A0A7G9RXU7"/>
<sequence>MKSRVQKNQVLHDQLATDLESDVVNSDLSHFADRLNQIDSQFDTIKTNDNRSYDFSHARDNKEEFERTEEKAVQNFDTFESAYLKDFLDEVKEYNVKKGYRKVDDTQSNIIEELNISPEMVRPFNDEEIKSVLQQVDPELKDEIEIEDVEESIEATQIYRSDALVESTQPESTLEETIAMAIRDVDNEISESDEDDFVEEIIISKAEEPVVESSVNILSESSLEGDLEDEDIMVFDDERFRKELLSQTQTLQHKIIDQERSLDEMNETMVRTNRLMNVVLSLLFIAIAVVVVLIWKSF</sequence>
<dbReference type="RefSeq" id="WP_187533551.1">
    <property type="nucleotide sequence ID" value="NZ_CBCSHU010000004.1"/>
</dbReference>
<organism evidence="2 3">
    <name type="scientific">Erysipelothrix inopinata</name>
    <dbReference type="NCBI Taxonomy" id="225084"/>
    <lineage>
        <taxon>Bacteria</taxon>
        <taxon>Bacillati</taxon>
        <taxon>Bacillota</taxon>
        <taxon>Erysipelotrichia</taxon>
        <taxon>Erysipelotrichales</taxon>
        <taxon>Erysipelotrichaceae</taxon>
        <taxon>Erysipelothrix</taxon>
    </lineage>
</organism>
<dbReference type="EMBL" id="CP060715">
    <property type="protein sequence ID" value="QNN60422.1"/>
    <property type="molecule type" value="Genomic_DNA"/>
</dbReference>
<evidence type="ECO:0000256" key="1">
    <source>
        <dbReference type="SAM" id="Phobius"/>
    </source>
</evidence>
<protein>
    <submittedName>
        <fullName evidence="2">Uncharacterized protein</fullName>
    </submittedName>
</protein>
<evidence type="ECO:0000313" key="3">
    <source>
        <dbReference type="Proteomes" id="UP000515928"/>
    </source>
</evidence>